<evidence type="ECO:0000256" key="2">
    <source>
        <dbReference type="ARBA" id="ARBA00004141"/>
    </source>
</evidence>
<dbReference type="InterPro" id="IPR003594">
    <property type="entry name" value="HATPase_dom"/>
</dbReference>
<dbReference type="PROSITE" id="PS50113">
    <property type="entry name" value="PAC"/>
    <property type="match status" value="2"/>
</dbReference>
<dbReference type="InterPro" id="IPR029095">
    <property type="entry name" value="NarX-like_N"/>
</dbReference>
<accession>A0A964T960</accession>
<evidence type="ECO:0000256" key="9">
    <source>
        <dbReference type="ARBA" id="ARBA00023136"/>
    </source>
</evidence>
<evidence type="ECO:0000256" key="7">
    <source>
        <dbReference type="ARBA" id="ARBA00022777"/>
    </source>
</evidence>
<evidence type="ECO:0000256" key="6">
    <source>
        <dbReference type="ARBA" id="ARBA00022692"/>
    </source>
</evidence>
<dbReference type="AlphaFoldDB" id="A0A964T960"/>
<dbReference type="PANTHER" id="PTHR43304:SF1">
    <property type="entry name" value="PAC DOMAIN-CONTAINING PROTEIN"/>
    <property type="match status" value="1"/>
</dbReference>
<dbReference type="EC" id="2.7.13.3" evidence="3"/>
<dbReference type="InterPro" id="IPR035965">
    <property type="entry name" value="PAS-like_dom_sf"/>
</dbReference>
<dbReference type="InterPro" id="IPR013656">
    <property type="entry name" value="PAS_4"/>
</dbReference>
<proteinExistence type="predicted"/>
<feature type="domain" description="PAC" evidence="13">
    <location>
        <begin position="426"/>
        <end position="478"/>
    </location>
</feature>
<dbReference type="InterPro" id="IPR000014">
    <property type="entry name" value="PAS"/>
</dbReference>
<sequence length="708" mass="80567">MKGHPTMISSFLSPTKQVSFENIRKSIILSFVLAVVVAVALVITIDLFIEKRDNSAMIINLAGRQRTLGQKLAKGIHALPRDASLDEVIKSDVELWDSIHRALRHGNDVLGIPRPQNPEIDSLLKIISPLQENMVRLALREDLGKLEAGEYADLARWEAGFLEGMDQVVDVLQTDTEKGLTSLQYIVAVLIAMFVLFLFGLYKILVKPIIKVVHSLSEEGERQVRQSRSILENTRDLIWSVDTEYRLLTYNRAFSEAMMEETGECPKLGDQILDQRYSFMNVEERKRLYDRVFSGEEFQTESKSQNGDGTPRYHELSFHPIVDTEGKVRGCSVYRRDITGRVQTYQELQQSERYLKEAQEIANLGHWNWDMVKDKITWSDQLYKVFGQDPETFEANYEGLMGIIHPEDREAFNADVENCIKNKVLHDIVHRIVLIDGSIRFVHQKGKAFYNAKGEPYRMAGTTQDVTFIERAKRRIQRQYDELQHFVYVISHNIRSPIATLQGLVALFDLDKGMRERAIADIGTMVETLDTTVRDLNHALTLRDISKETFVPVDLEEIMADVEKLLAGDIAEAGATVERDLSGAPRLYGIKSYFSNILYNLVLNAIKYRSTERRPHVRVVSRSTVEGGFEIRVLDNGLGMDLSKREKKEKIFDMYGRFSRDTEGKGLGLYLVKTQVEAMKGTIDVESEPGLGSVFTITMPPISHPVPS</sequence>
<keyword evidence="5" id="KW-0808">Transferase</keyword>
<keyword evidence="9 10" id="KW-0472">Membrane</keyword>
<evidence type="ECO:0000256" key="3">
    <source>
        <dbReference type="ARBA" id="ARBA00012438"/>
    </source>
</evidence>
<dbReference type="PANTHER" id="PTHR43304">
    <property type="entry name" value="PHYTOCHROME-LIKE PROTEIN CPH1"/>
    <property type="match status" value="1"/>
</dbReference>
<dbReference type="InterPro" id="IPR001610">
    <property type="entry name" value="PAC"/>
</dbReference>
<feature type="domain" description="PAS" evidence="12">
    <location>
        <begin position="351"/>
        <end position="423"/>
    </location>
</feature>
<dbReference type="InterPro" id="IPR036097">
    <property type="entry name" value="HisK_dim/P_sf"/>
</dbReference>
<protein>
    <recommendedName>
        <fullName evidence="3">histidine kinase</fullName>
        <ecNumber evidence="3">2.7.13.3</ecNumber>
    </recommendedName>
</protein>
<dbReference type="Gene3D" id="1.10.287.130">
    <property type="match status" value="1"/>
</dbReference>
<dbReference type="InterPro" id="IPR036890">
    <property type="entry name" value="HATPase_C_sf"/>
</dbReference>
<dbReference type="GO" id="GO:0016020">
    <property type="term" value="C:membrane"/>
    <property type="evidence" value="ECO:0007669"/>
    <property type="project" value="UniProtKB-SubCell"/>
</dbReference>
<dbReference type="Pfam" id="PF08447">
    <property type="entry name" value="PAS_3"/>
    <property type="match status" value="1"/>
</dbReference>
<dbReference type="InterPro" id="IPR004358">
    <property type="entry name" value="Sig_transdc_His_kin-like_C"/>
</dbReference>
<evidence type="ECO:0000256" key="10">
    <source>
        <dbReference type="SAM" id="Phobius"/>
    </source>
</evidence>
<evidence type="ECO:0000256" key="5">
    <source>
        <dbReference type="ARBA" id="ARBA00022679"/>
    </source>
</evidence>
<dbReference type="InterPro" id="IPR003661">
    <property type="entry name" value="HisK_dim/P_dom"/>
</dbReference>
<feature type="transmembrane region" description="Helical" evidence="10">
    <location>
        <begin position="185"/>
        <end position="205"/>
    </location>
</feature>
<keyword evidence="4" id="KW-0597">Phosphoprotein</keyword>
<dbReference type="SMART" id="SM00387">
    <property type="entry name" value="HATPase_c"/>
    <property type="match status" value="1"/>
</dbReference>
<feature type="domain" description="PAC" evidence="13">
    <location>
        <begin position="298"/>
        <end position="350"/>
    </location>
</feature>
<evidence type="ECO:0000256" key="4">
    <source>
        <dbReference type="ARBA" id="ARBA00022553"/>
    </source>
</evidence>
<organism evidence="14 15">
    <name type="scientific">Flagellimonas ochracea</name>
    <dbReference type="NCBI Taxonomy" id="2696472"/>
    <lineage>
        <taxon>Bacteria</taxon>
        <taxon>Pseudomonadati</taxon>
        <taxon>Bacteroidota</taxon>
        <taxon>Flavobacteriia</taxon>
        <taxon>Flavobacteriales</taxon>
        <taxon>Flavobacteriaceae</taxon>
        <taxon>Flagellimonas</taxon>
    </lineage>
</organism>
<feature type="transmembrane region" description="Helical" evidence="10">
    <location>
        <begin position="27"/>
        <end position="49"/>
    </location>
</feature>
<evidence type="ECO:0000313" key="15">
    <source>
        <dbReference type="Proteomes" id="UP000667650"/>
    </source>
</evidence>
<dbReference type="SUPFAM" id="SSF47384">
    <property type="entry name" value="Homodimeric domain of signal transducing histidine kinase"/>
    <property type="match status" value="1"/>
</dbReference>
<keyword evidence="6 10" id="KW-0812">Transmembrane</keyword>
<evidence type="ECO:0000259" key="11">
    <source>
        <dbReference type="PROSITE" id="PS50109"/>
    </source>
</evidence>
<evidence type="ECO:0000256" key="8">
    <source>
        <dbReference type="ARBA" id="ARBA00022989"/>
    </source>
</evidence>
<keyword evidence="7" id="KW-0418">Kinase</keyword>
<gene>
    <name evidence="14" type="ORF">GTQ34_01285</name>
</gene>
<dbReference type="Gene3D" id="3.30.450.20">
    <property type="entry name" value="PAS domain"/>
    <property type="match status" value="2"/>
</dbReference>
<dbReference type="Gene3D" id="2.10.70.100">
    <property type="match status" value="1"/>
</dbReference>
<dbReference type="GO" id="GO:0000155">
    <property type="term" value="F:phosphorelay sensor kinase activity"/>
    <property type="evidence" value="ECO:0007669"/>
    <property type="project" value="InterPro"/>
</dbReference>
<dbReference type="InterPro" id="IPR013655">
    <property type="entry name" value="PAS_fold_3"/>
</dbReference>
<comment type="subcellular location">
    <subcellularLocation>
        <location evidence="2">Membrane</location>
        <topology evidence="2">Multi-pass membrane protein</topology>
    </subcellularLocation>
</comment>
<dbReference type="SMART" id="SM00086">
    <property type="entry name" value="PAC"/>
    <property type="match status" value="2"/>
</dbReference>
<dbReference type="InterPro" id="IPR052162">
    <property type="entry name" value="Sensor_kinase/Photoreceptor"/>
</dbReference>
<dbReference type="Gene3D" id="3.30.565.10">
    <property type="entry name" value="Histidine kinase-like ATPase, C-terminal domain"/>
    <property type="match status" value="1"/>
</dbReference>
<keyword evidence="8 10" id="KW-1133">Transmembrane helix</keyword>
<dbReference type="InterPro" id="IPR005467">
    <property type="entry name" value="His_kinase_dom"/>
</dbReference>
<dbReference type="PRINTS" id="PR00344">
    <property type="entry name" value="BCTRLSENSOR"/>
</dbReference>
<keyword evidence="15" id="KW-1185">Reference proteome</keyword>
<evidence type="ECO:0000259" key="13">
    <source>
        <dbReference type="PROSITE" id="PS50113"/>
    </source>
</evidence>
<dbReference type="PROSITE" id="PS50112">
    <property type="entry name" value="PAS"/>
    <property type="match status" value="1"/>
</dbReference>
<evidence type="ECO:0000256" key="1">
    <source>
        <dbReference type="ARBA" id="ARBA00000085"/>
    </source>
</evidence>
<dbReference type="SUPFAM" id="SSF55874">
    <property type="entry name" value="ATPase domain of HSP90 chaperone/DNA topoisomerase II/histidine kinase"/>
    <property type="match status" value="1"/>
</dbReference>
<reference evidence="14" key="1">
    <citation type="submission" date="2020-01" db="EMBL/GenBank/DDBJ databases">
        <title>Muricauda ochracea sp. nov., isolated from a tidal flat of Garorim bay in Korea.</title>
        <authorList>
            <person name="Kim D."/>
            <person name="Yoo Y."/>
            <person name="Kim J.-J."/>
        </authorList>
    </citation>
    <scope>NUCLEOTIDE SEQUENCE</scope>
    <source>
        <strain evidence="14">JGD-17</strain>
    </source>
</reference>
<comment type="caution">
    <text evidence="14">The sequence shown here is derived from an EMBL/GenBank/DDBJ whole genome shotgun (WGS) entry which is preliminary data.</text>
</comment>
<name>A0A964T960_9FLAO</name>
<dbReference type="Pfam" id="PF02518">
    <property type="entry name" value="HATPase_c"/>
    <property type="match status" value="1"/>
</dbReference>
<evidence type="ECO:0000313" key="14">
    <source>
        <dbReference type="EMBL" id="NAY90537.1"/>
    </source>
</evidence>
<feature type="domain" description="Histidine kinase" evidence="11">
    <location>
        <begin position="489"/>
        <end position="703"/>
    </location>
</feature>
<dbReference type="CDD" id="cd00082">
    <property type="entry name" value="HisKA"/>
    <property type="match status" value="1"/>
</dbReference>
<dbReference type="Pfam" id="PF08448">
    <property type="entry name" value="PAS_4"/>
    <property type="match status" value="1"/>
</dbReference>
<dbReference type="EMBL" id="JAAABI010000001">
    <property type="protein sequence ID" value="NAY90537.1"/>
    <property type="molecule type" value="Genomic_DNA"/>
</dbReference>
<dbReference type="Pfam" id="PF13675">
    <property type="entry name" value="PilJ"/>
    <property type="match status" value="1"/>
</dbReference>
<dbReference type="Proteomes" id="UP000667650">
    <property type="component" value="Unassembled WGS sequence"/>
</dbReference>
<dbReference type="InterPro" id="IPR000700">
    <property type="entry name" value="PAS-assoc_C"/>
</dbReference>
<dbReference type="SUPFAM" id="SSF55785">
    <property type="entry name" value="PYP-like sensor domain (PAS domain)"/>
    <property type="match status" value="2"/>
</dbReference>
<dbReference type="PROSITE" id="PS50109">
    <property type="entry name" value="HIS_KIN"/>
    <property type="match status" value="1"/>
</dbReference>
<evidence type="ECO:0000259" key="12">
    <source>
        <dbReference type="PROSITE" id="PS50112"/>
    </source>
</evidence>
<comment type="catalytic activity">
    <reaction evidence="1">
        <text>ATP + protein L-histidine = ADP + protein N-phospho-L-histidine.</text>
        <dbReference type="EC" id="2.7.13.3"/>
    </reaction>
</comment>